<evidence type="ECO:0000256" key="4">
    <source>
        <dbReference type="ARBA" id="ARBA00007637"/>
    </source>
</evidence>
<evidence type="ECO:0000256" key="5">
    <source>
        <dbReference type="ARBA" id="ARBA00013189"/>
    </source>
</evidence>
<dbReference type="SUPFAM" id="SSF51735">
    <property type="entry name" value="NAD(P)-binding Rossmann-fold domains"/>
    <property type="match status" value="1"/>
</dbReference>
<dbReference type="GO" id="GO:0003978">
    <property type="term" value="F:UDP-glucose 4-epimerase activity"/>
    <property type="evidence" value="ECO:0007669"/>
    <property type="project" value="UniProtKB-EC"/>
</dbReference>
<dbReference type="Pfam" id="PF01370">
    <property type="entry name" value="Epimerase"/>
    <property type="match status" value="1"/>
</dbReference>
<comment type="subunit">
    <text evidence="10">Homodimer.</text>
</comment>
<name>A0ABX2TM77_9PROT</name>
<keyword evidence="13" id="KW-1185">Reference proteome</keyword>
<dbReference type="CDD" id="cd05247">
    <property type="entry name" value="UDP_G4E_1_SDR_e"/>
    <property type="match status" value="1"/>
</dbReference>
<keyword evidence="8 10" id="KW-0413">Isomerase</keyword>
<comment type="similarity">
    <text evidence="4 10">Belongs to the NAD(P)-dependent epimerase/dehydratase family.</text>
</comment>
<dbReference type="EMBL" id="JABFDB010000042">
    <property type="protein sequence ID" value="NYZ24636.1"/>
    <property type="molecule type" value="Genomic_DNA"/>
</dbReference>
<keyword evidence="9 10" id="KW-0119">Carbohydrate metabolism</keyword>
<evidence type="ECO:0000256" key="1">
    <source>
        <dbReference type="ARBA" id="ARBA00000083"/>
    </source>
</evidence>
<comment type="pathway">
    <text evidence="3 10">Carbohydrate metabolism; galactose metabolism.</text>
</comment>
<proteinExistence type="inferred from homology"/>
<evidence type="ECO:0000256" key="6">
    <source>
        <dbReference type="ARBA" id="ARBA00018569"/>
    </source>
</evidence>
<evidence type="ECO:0000256" key="2">
    <source>
        <dbReference type="ARBA" id="ARBA00001911"/>
    </source>
</evidence>
<dbReference type="InterPro" id="IPR005886">
    <property type="entry name" value="UDP_G4E"/>
</dbReference>
<dbReference type="InterPro" id="IPR036291">
    <property type="entry name" value="NAD(P)-bd_dom_sf"/>
</dbReference>
<reference evidence="12 13" key="1">
    <citation type="submission" date="2020-05" db="EMBL/GenBank/DDBJ databases">
        <title>Azospirillum oleiclasticum sp. nov, a nitrogen-fixing and heavy crude oil-emulsifying bacterium isolated from the crude oil of Yumen Oilfield.</title>
        <authorList>
            <person name="Wu D."/>
            <person name="Cai M."/>
            <person name="Zhang X."/>
        </authorList>
    </citation>
    <scope>NUCLEOTIDE SEQUENCE [LARGE SCALE GENOMIC DNA]</scope>
    <source>
        <strain evidence="12 13">ROY-1-1-2</strain>
    </source>
</reference>
<dbReference type="PANTHER" id="PTHR43725">
    <property type="entry name" value="UDP-GLUCOSE 4-EPIMERASE"/>
    <property type="match status" value="1"/>
</dbReference>
<evidence type="ECO:0000256" key="10">
    <source>
        <dbReference type="RuleBase" id="RU366046"/>
    </source>
</evidence>
<keyword evidence="7 10" id="KW-0520">NAD</keyword>
<evidence type="ECO:0000256" key="8">
    <source>
        <dbReference type="ARBA" id="ARBA00023235"/>
    </source>
</evidence>
<evidence type="ECO:0000313" key="12">
    <source>
        <dbReference type="EMBL" id="NYZ24636.1"/>
    </source>
</evidence>
<protein>
    <recommendedName>
        <fullName evidence="6 10">UDP-glucose 4-epimerase</fullName>
        <ecNumber evidence="5 10">5.1.3.2</ecNumber>
    </recommendedName>
</protein>
<evidence type="ECO:0000259" key="11">
    <source>
        <dbReference type="Pfam" id="PF01370"/>
    </source>
</evidence>
<dbReference type="PANTHER" id="PTHR43725:SF53">
    <property type="entry name" value="UDP-ARABINOSE 4-EPIMERASE 1"/>
    <property type="match status" value="1"/>
</dbReference>
<accession>A0ABX2TM77</accession>
<comment type="catalytic activity">
    <reaction evidence="1 10">
        <text>UDP-alpha-D-glucose = UDP-alpha-D-galactose</text>
        <dbReference type="Rhea" id="RHEA:22168"/>
        <dbReference type="ChEBI" id="CHEBI:58885"/>
        <dbReference type="ChEBI" id="CHEBI:66914"/>
        <dbReference type="EC" id="5.1.3.2"/>
    </reaction>
</comment>
<gene>
    <name evidence="12" type="primary">galE</name>
    <name evidence="12" type="ORF">HND93_33450</name>
</gene>
<comment type="cofactor">
    <cofactor evidence="2 10">
        <name>NAD(+)</name>
        <dbReference type="ChEBI" id="CHEBI:57540"/>
    </cofactor>
</comment>
<dbReference type="EC" id="5.1.3.2" evidence="5 10"/>
<sequence length="332" mass="34906">MVERGHVLVTGGAGYIGSHAVLALRDAGIPAVVLDDLSTGRRAAVPADVPFVEGDAGDPALLAEVLERHPIGTVMHFAGSIVVPESVEKPLAYYANNTLASHALVEACLRAGVGRFVFSSTAAVYGIPGTLPVDEEAPTRPINPYGRSKLMTEWMLRDAAAAHGLKVVALRYFNVAGADPAGRAGQCSRAATHLIKVACEAAVGRRPGLLVFGDDYPTRDGTCVRDYVHVSDLADAHVAALRHLEGGGEGGVFNVGYGHGSTVREVVAAVERAAGAPLSVRIDGRRAGDPPELVAGIARITRTFGWRPRFDDLDTIVATALAWERRLLETVG</sequence>
<dbReference type="NCBIfam" id="TIGR01179">
    <property type="entry name" value="galE"/>
    <property type="match status" value="1"/>
</dbReference>
<evidence type="ECO:0000256" key="9">
    <source>
        <dbReference type="ARBA" id="ARBA00023277"/>
    </source>
</evidence>
<organism evidence="12 13">
    <name type="scientific">Azospirillum oleiclasticum</name>
    <dbReference type="NCBI Taxonomy" id="2735135"/>
    <lineage>
        <taxon>Bacteria</taxon>
        <taxon>Pseudomonadati</taxon>
        <taxon>Pseudomonadota</taxon>
        <taxon>Alphaproteobacteria</taxon>
        <taxon>Rhodospirillales</taxon>
        <taxon>Azospirillaceae</taxon>
        <taxon>Azospirillum</taxon>
    </lineage>
</organism>
<dbReference type="Gene3D" id="3.90.25.10">
    <property type="entry name" value="UDP-galactose 4-epimerase, domain 1"/>
    <property type="match status" value="1"/>
</dbReference>
<comment type="caution">
    <text evidence="12">The sequence shown here is derived from an EMBL/GenBank/DDBJ whole genome shotgun (WGS) entry which is preliminary data.</text>
</comment>
<dbReference type="Proteomes" id="UP000584642">
    <property type="component" value="Unassembled WGS sequence"/>
</dbReference>
<dbReference type="RefSeq" id="WP_180286414.1">
    <property type="nucleotide sequence ID" value="NZ_JABFDB010000042.1"/>
</dbReference>
<evidence type="ECO:0000313" key="13">
    <source>
        <dbReference type="Proteomes" id="UP000584642"/>
    </source>
</evidence>
<dbReference type="InterPro" id="IPR001509">
    <property type="entry name" value="Epimerase_deHydtase"/>
</dbReference>
<dbReference type="Gene3D" id="3.40.50.720">
    <property type="entry name" value="NAD(P)-binding Rossmann-like Domain"/>
    <property type="match status" value="1"/>
</dbReference>
<evidence type="ECO:0000256" key="7">
    <source>
        <dbReference type="ARBA" id="ARBA00023027"/>
    </source>
</evidence>
<evidence type="ECO:0000256" key="3">
    <source>
        <dbReference type="ARBA" id="ARBA00004947"/>
    </source>
</evidence>
<feature type="domain" description="NAD-dependent epimerase/dehydratase" evidence="11">
    <location>
        <begin position="7"/>
        <end position="256"/>
    </location>
</feature>